<evidence type="ECO:0000256" key="3">
    <source>
        <dbReference type="ARBA" id="ARBA00022692"/>
    </source>
</evidence>
<keyword evidence="4 9" id="KW-0378">Hydrolase</keyword>
<name>A0A1X6Z1U5_9RHOB</name>
<comment type="similarity">
    <text evidence="2">Belongs to the peptidase S54 family.</text>
</comment>
<dbReference type="InterPro" id="IPR035952">
    <property type="entry name" value="Rhomboid-like_sf"/>
</dbReference>
<keyword evidence="9" id="KW-0645">Protease</keyword>
<feature type="domain" description="Peptidase S54 rhomboid" evidence="8">
    <location>
        <begin position="68"/>
        <end position="209"/>
    </location>
</feature>
<evidence type="ECO:0000256" key="5">
    <source>
        <dbReference type="ARBA" id="ARBA00022989"/>
    </source>
</evidence>
<evidence type="ECO:0000256" key="1">
    <source>
        <dbReference type="ARBA" id="ARBA00004141"/>
    </source>
</evidence>
<feature type="transmembrane region" description="Helical" evidence="7">
    <location>
        <begin position="133"/>
        <end position="150"/>
    </location>
</feature>
<keyword evidence="3 7" id="KW-0812">Transmembrane</keyword>
<evidence type="ECO:0000256" key="7">
    <source>
        <dbReference type="SAM" id="Phobius"/>
    </source>
</evidence>
<dbReference type="PANTHER" id="PTHR43731">
    <property type="entry name" value="RHOMBOID PROTEASE"/>
    <property type="match status" value="1"/>
</dbReference>
<gene>
    <name evidence="9" type="primary">gluP_2</name>
    <name evidence="9" type="ORF">ROH8110_02013</name>
</gene>
<dbReference type="EMBL" id="FWFU01000002">
    <property type="protein sequence ID" value="SLN38284.1"/>
    <property type="molecule type" value="Genomic_DNA"/>
</dbReference>
<keyword evidence="5 7" id="KW-1133">Transmembrane helix</keyword>
<dbReference type="AlphaFoldDB" id="A0A1X6Z1U5"/>
<dbReference type="GO" id="GO:0006508">
    <property type="term" value="P:proteolysis"/>
    <property type="evidence" value="ECO:0007669"/>
    <property type="project" value="UniProtKB-KW"/>
</dbReference>
<evidence type="ECO:0000313" key="9">
    <source>
        <dbReference type="EMBL" id="SLN38284.1"/>
    </source>
</evidence>
<dbReference type="GO" id="GO:0016020">
    <property type="term" value="C:membrane"/>
    <property type="evidence" value="ECO:0007669"/>
    <property type="project" value="UniProtKB-SubCell"/>
</dbReference>
<dbReference type="OrthoDB" id="9797190at2"/>
<dbReference type="GO" id="GO:0004252">
    <property type="term" value="F:serine-type endopeptidase activity"/>
    <property type="evidence" value="ECO:0007669"/>
    <property type="project" value="InterPro"/>
</dbReference>
<comment type="subcellular location">
    <subcellularLocation>
        <location evidence="1">Membrane</location>
        <topology evidence="1">Multi-pass membrane protein</topology>
    </subcellularLocation>
</comment>
<evidence type="ECO:0000256" key="2">
    <source>
        <dbReference type="ARBA" id="ARBA00009045"/>
    </source>
</evidence>
<dbReference type="Gene3D" id="1.20.1540.10">
    <property type="entry name" value="Rhomboid-like"/>
    <property type="match status" value="1"/>
</dbReference>
<protein>
    <submittedName>
        <fullName evidence="9">Rhomboid protease GluP</fullName>
        <ecNumber evidence="9">3.4.21.105</ecNumber>
    </submittedName>
</protein>
<organism evidence="9 10">
    <name type="scientific">Roseovarius halotolerans</name>
    <dbReference type="NCBI Taxonomy" id="505353"/>
    <lineage>
        <taxon>Bacteria</taxon>
        <taxon>Pseudomonadati</taxon>
        <taxon>Pseudomonadota</taxon>
        <taxon>Alphaproteobacteria</taxon>
        <taxon>Rhodobacterales</taxon>
        <taxon>Roseobacteraceae</taxon>
        <taxon>Roseovarius</taxon>
    </lineage>
</organism>
<dbReference type="Pfam" id="PF01694">
    <property type="entry name" value="Rhomboid"/>
    <property type="match status" value="1"/>
</dbReference>
<feature type="transmembrane region" description="Helical" evidence="7">
    <location>
        <begin position="80"/>
        <end position="101"/>
    </location>
</feature>
<keyword evidence="6 7" id="KW-0472">Membrane</keyword>
<keyword evidence="10" id="KW-1185">Reference proteome</keyword>
<dbReference type="PANTHER" id="PTHR43731:SF14">
    <property type="entry name" value="PRESENILIN-ASSOCIATED RHOMBOID-LIKE PROTEIN, MITOCHONDRIAL"/>
    <property type="match status" value="1"/>
</dbReference>
<proteinExistence type="inferred from homology"/>
<dbReference type="InterPro" id="IPR022764">
    <property type="entry name" value="Peptidase_S54_rhomboid_dom"/>
</dbReference>
<feature type="transmembrane region" description="Helical" evidence="7">
    <location>
        <begin position="108"/>
        <end position="127"/>
    </location>
</feature>
<dbReference type="EC" id="3.4.21.105" evidence="9"/>
<feature type="transmembrane region" description="Helical" evidence="7">
    <location>
        <begin position="12"/>
        <end position="31"/>
    </location>
</feature>
<dbReference type="SUPFAM" id="SSF144091">
    <property type="entry name" value="Rhomboid-like"/>
    <property type="match status" value="1"/>
</dbReference>
<evidence type="ECO:0000259" key="8">
    <source>
        <dbReference type="Pfam" id="PF01694"/>
    </source>
</evidence>
<sequence>MRSLSHIGRWPLALVLLILPCVCIELVLQGADHGLWGAPRWRALAYQFGAFWPGLLSGWRPNFGAQPWLMFLSYAFLHGGLMHLIVNMITMVSLGGAVINYVGQRRFLAIYVGATILGGAAFAFLAASGFRPMVGASGALFGLAGALIVWNSRLILRQRPGWMRATATIAWPLGILTVLNVLMYVGTGGAVAWETHLGGFLAGAVMALPMEPRETDHPRGG</sequence>
<dbReference type="InterPro" id="IPR050925">
    <property type="entry name" value="Rhomboid_protease_S54"/>
</dbReference>
<accession>A0A1X6Z1U5</accession>
<dbReference type="Proteomes" id="UP000193207">
    <property type="component" value="Unassembled WGS sequence"/>
</dbReference>
<reference evidence="9 10" key="1">
    <citation type="submission" date="2017-03" db="EMBL/GenBank/DDBJ databases">
        <authorList>
            <person name="Afonso C.L."/>
            <person name="Miller P.J."/>
            <person name="Scott M.A."/>
            <person name="Spackman E."/>
            <person name="Goraichik I."/>
            <person name="Dimitrov K.M."/>
            <person name="Suarez D.L."/>
            <person name="Swayne D.E."/>
        </authorList>
    </citation>
    <scope>NUCLEOTIDE SEQUENCE [LARGE SCALE GENOMIC DNA]</scope>
    <source>
        <strain evidence="9 10">CECT 8110</strain>
    </source>
</reference>
<evidence type="ECO:0000256" key="4">
    <source>
        <dbReference type="ARBA" id="ARBA00022801"/>
    </source>
</evidence>
<feature type="transmembrane region" description="Helical" evidence="7">
    <location>
        <begin position="162"/>
        <end position="185"/>
    </location>
</feature>
<dbReference type="RefSeq" id="WP_085817592.1">
    <property type="nucleotide sequence ID" value="NZ_FWFU01000002.1"/>
</dbReference>
<evidence type="ECO:0000313" key="10">
    <source>
        <dbReference type="Proteomes" id="UP000193207"/>
    </source>
</evidence>
<evidence type="ECO:0000256" key="6">
    <source>
        <dbReference type="ARBA" id="ARBA00023136"/>
    </source>
</evidence>